<name>A0ACC4CC97_POPAL</name>
<dbReference type="Proteomes" id="UP000309997">
    <property type="component" value="Unassembled WGS sequence"/>
</dbReference>
<evidence type="ECO:0000313" key="2">
    <source>
        <dbReference type="Proteomes" id="UP000309997"/>
    </source>
</evidence>
<dbReference type="EMBL" id="RCHU02000005">
    <property type="protein sequence ID" value="KAL3592793.1"/>
    <property type="molecule type" value="Genomic_DNA"/>
</dbReference>
<accession>A0ACC4CC97</accession>
<gene>
    <name evidence="1" type="ORF">D5086_011433</name>
</gene>
<keyword evidence="2" id="KW-1185">Reference proteome</keyword>
<comment type="caution">
    <text evidence="1">The sequence shown here is derived from an EMBL/GenBank/DDBJ whole genome shotgun (WGS) entry which is preliminary data.</text>
</comment>
<reference evidence="1 2" key="1">
    <citation type="journal article" date="2024" name="Plant Biotechnol. J.">
        <title>Genome and CRISPR/Cas9 system of a widespread forest tree (Populus alba) in the world.</title>
        <authorList>
            <person name="Liu Y.J."/>
            <person name="Jiang P.F."/>
            <person name="Han X.M."/>
            <person name="Li X.Y."/>
            <person name="Wang H.M."/>
            <person name="Wang Y.J."/>
            <person name="Wang X.X."/>
            <person name="Zeng Q.Y."/>
        </authorList>
    </citation>
    <scope>NUCLEOTIDE SEQUENCE [LARGE SCALE GENOMIC DNA]</scope>
    <source>
        <strain evidence="2">cv. PAL-ZL1</strain>
    </source>
</reference>
<protein>
    <submittedName>
        <fullName evidence="1">Uncharacterized protein</fullName>
    </submittedName>
</protein>
<sequence length="70" mass="8151">MSKPSLTECGIQYRFETKQTDSKQSSPRQHKRPGLPLQLLSLEIPAHKSRHLPVFLFVKLECDRRFNVSD</sequence>
<organism evidence="1 2">
    <name type="scientific">Populus alba</name>
    <name type="common">White poplar</name>
    <dbReference type="NCBI Taxonomy" id="43335"/>
    <lineage>
        <taxon>Eukaryota</taxon>
        <taxon>Viridiplantae</taxon>
        <taxon>Streptophyta</taxon>
        <taxon>Embryophyta</taxon>
        <taxon>Tracheophyta</taxon>
        <taxon>Spermatophyta</taxon>
        <taxon>Magnoliopsida</taxon>
        <taxon>eudicotyledons</taxon>
        <taxon>Gunneridae</taxon>
        <taxon>Pentapetalae</taxon>
        <taxon>rosids</taxon>
        <taxon>fabids</taxon>
        <taxon>Malpighiales</taxon>
        <taxon>Salicaceae</taxon>
        <taxon>Saliceae</taxon>
        <taxon>Populus</taxon>
    </lineage>
</organism>
<proteinExistence type="predicted"/>
<evidence type="ECO:0000313" key="1">
    <source>
        <dbReference type="EMBL" id="KAL3592793.1"/>
    </source>
</evidence>